<dbReference type="Proteomes" id="UP001163821">
    <property type="component" value="Unassembled WGS sequence"/>
</dbReference>
<comment type="caution">
    <text evidence="1">The sequence shown here is derived from an EMBL/GenBank/DDBJ whole genome shotgun (WGS) entry which is preliminary data.</text>
</comment>
<name>A0AA41YAX8_9BACT</name>
<dbReference type="RefSeq" id="WP_282593561.1">
    <property type="nucleotide sequence ID" value="NZ_JAPAAF010000070.1"/>
</dbReference>
<dbReference type="AlphaFoldDB" id="A0AA41YAX8"/>
<proteinExistence type="predicted"/>
<evidence type="ECO:0000313" key="2">
    <source>
        <dbReference type="Proteomes" id="UP001163821"/>
    </source>
</evidence>
<organism evidence="1 2">
    <name type="scientific">Gaoshiqia sediminis</name>
    <dbReference type="NCBI Taxonomy" id="2986998"/>
    <lineage>
        <taxon>Bacteria</taxon>
        <taxon>Pseudomonadati</taxon>
        <taxon>Bacteroidota</taxon>
        <taxon>Bacteroidia</taxon>
        <taxon>Marinilabiliales</taxon>
        <taxon>Prolixibacteraceae</taxon>
        <taxon>Gaoshiqia</taxon>
    </lineage>
</organism>
<reference evidence="1" key="1">
    <citation type="submission" date="2022-10" db="EMBL/GenBank/DDBJ databases">
        <title>Gaoshiqiia sediminis gen. nov., sp. nov., isolated from coastal sediment.</title>
        <authorList>
            <person name="Yu W.X."/>
            <person name="Mu D.S."/>
            <person name="Du J.Z."/>
            <person name="Liang Y.Q."/>
        </authorList>
    </citation>
    <scope>NUCLEOTIDE SEQUENCE</scope>
    <source>
        <strain evidence="1">A06</strain>
    </source>
</reference>
<accession>A0AA41YAX8</accession>
<gene>
    <name evidence="1" type="ORF">N2K84_19740</name>
</gene>
<dbReference type="EMBL" id="JAPAAF010000070">
    <property type="protein sequence ID" value="MCW0484976.1"/>
    <property type="molecule type" value="Genomic_DNA"/>
</dbReference>
<evidence type="ECO:0000313" key="1">
    <source>
        <dbReference type="EMBL" id="MCW0484976.1"/>
    </source>
</evidence>
<keyword evidence="2" id="KW-1185">Reference proteome</keyword>
<sequence>MGTLKEFNHFRMVQPASGVGVVAVVLRRPPIRLGVMNGLIPWGSGNRGRTISGSYRPVWSRHAVTFPLKEKRHAHLIAVRNLLINDEPKNLILFLQP</sequence>
<protein>
    <submittedName>
        <fullName evidence="1">Uncharacterized protein</fullName>
    </submittedName>
</protein>